<dbReference type="RefSeq" id="WP_105014374.1">
    <property type="nucleotide sequence ID" value="NZ_MSCN01000001.1"/>
</dbReference>
<keyword evidence="1" id="KW-0812">Transmembrane</keyword>
<evidence type="ECO:0000313" key="3">
    <source>
        <dbReference type="Proteomes" id="UP000238882"/>
    </source>
</evidence>
<accession>A0A2S7WJM5</accession>
<keyword evidence="1" id="KW-1133">Transmembrane helix</keyword>
<reference evidence="2 3" key="1">
    <citation type="submission" date="2016-12" db="EMBL/GenBank/DDBJ databases">
        <title>Trade-off between light-utilization and light-protection in marine flavobacteria.</title>
        <authorList>
            <person name="Kumagai Y."/>
            <person name="Yoshizawa S."/>
            <person name="Kogure K."/>
            <person name="Iwasaki W."/>
        </authorList>
    </citation>
    <scope>NUCLEOTIDE SEQUENCE [LARGE SCALE GENOMIC DNA]</scope>
    <source>
        <strain evidence="2 3">NBRC 108759</strain>
    </source>
</reference>
<keyword evidence="3" id="KW-1185">Reference proteome</keyword>
<dbReference type="AlphaFoldDB" id="A0A2S7WJM5"/>
<keyword evidence="1" id="KW-0472">Membrane</keyword>
<dbReference type="EMBL" id="MSCN01000001">
    <property type="protein sequence ID" value="PQJ77794.1"/>
    <property type="molecule type" value="Genomic_DNA"/>
</dbReference>
<proteinExistence type="predicted"/>
<dbReference type="OrthoDB" id="1433859at2"/>
<gene>
    <name evidence="2" type="ORF">BTO18_00695</name>
</gene>
<protein>
    <submittedName>
        <fullName evidence="2">Uncharacterized protein</fullName>
    </submittedName>
</protein>
<dbReference type="Proteomes" id="UP000238882">
    <property type="component" value="Unassembled WGS sequence"/>
</dbReference>
<evidence type="ECO:0000313" key="2">
    <source>
        <dbReference type="EMBL" id="PQJ77794.1"/>
    </source>
</evidence>
<sequence>MKFLKKLFYTFISFTIIILSLFYFDVLWKSPSYYKVEKYTELEVPVMNMKEYDKIISTHRRPYIYSIKAENGATVSIVGVEHTNDKNLPQFDSIKYQWIKLNPDIALVEGRMGIFFSWIHNPIEEYGESGLISYLAKKENKELFTWEPTRQNEIELLIQQYTPKQLAMFYCLRPYFSFIRNNKNYNAEEKIDDLINERTDYTYLKNTFSSYKDLDKEWKKYYPNIDWRNYSNKQNYMPEGIMYQIWNSSNLARNKHLIQIILTSVKKGKNIIATVGVSHAPRIEQTLLKALKY</sequence>
<name>A0A2S7WJM5_9FLAO</name>
<feature type="transmembrane region" description="Helical" evidence="1">
    <location>
        <begin position="7"/>
        <end position="28"/>
    </location>
</feature>
<comment type="caution">
    <text evidence="2">The sequence shown here is derived from an EMBL/GenBank/DDBJ whole genome shotgun (WGS) entry which is preliminary data.</text>
</comment>
<organism evidence="2 3">
    <name type="scientific">Polaribacter porphyrae</name>
    <dbReference type="NCBI Taxonomy" id="1137780"/>
    <lineage>
        <taxon>Bacteria</taxon>
        <taxon>Pseudomonadati</taxon>
        <taxon>Bacteroidota</taxon>
        <taxon>Flavobacteriia</taxon>
        <taxon>Flavobacteriales</taxon>
        <taxon>Flavobacteriaceae</taxon>
    </lineage>
</organism>
<evidence type="ECO:0000256" key="1">
    <source>
        <dbReference type="SAM" id="Phobius"/>
    </source>
</evidence>